<feature type="binding site" evidence="1">
    <location>
        <position position="354"/>
    </location>
    <ligand>
        <name>substrate</name>
    </ligand>
</feature>
<dbReference type="GO" id="GO:0005524">
    <property type="term" value="F:ATP binding"/>
    <property type="evidence" value="ECO:0007669"/>
    <property type="project" value="UniProtKB-UniRule"/>
</dbReference>
<feature type="binding site" evidence="1">
    <location>
        <begin position="135"/>
        <end position="136"/>
    </location>
    <ligand>
        <name>ATP</name>
        <dbReference type="ChEBI" id="CHEBI:30616"/>
    </ligand>
</feature>
<comment type="caution">
    <text evidence="4">The sequence shown here is derived from an EMBL/GenBank/DDBJ whole genome shotgun (WGS) entry which is preliminary data.</text>
</comment>
<keyword evidence="5" id="KW-1185">Reference proteome</keyword>
<dbReference type="FunCoup" id="A0A1Q5PV77">
    <property type="interactions" value="89"/>
</dbReference>
<dbReference type="GO" id="GO:0009229">
    <property type="term" value="P:thiamine diphosphate biosynthetic process"/>
    <property type="evidence" value="ECO:0007669"/>
    <property type="project" value="UniProtKB-UniRule"/>
</dbReference>
<keyword evidence="1" id="KW-0784">Thiamine biosynthesis</keyword>
<feature type="binding site" evidence="1">
    <location>
        <position position="161"/>
    </location>
    <ligand>
        <name>ATP</name>
        <dbReference type="ChEBI" id="CHEBI:30616"/>
    </ligand>
</feature>
<comment type="caution">
    <text evidence="1">Lacks conserved residue(s) required for the propagation of feature annotation.</text>
</comment>
<feature type="domain" description="PurM-like N-terminal" evidence="3">
    <location>
        <begin position="41"/>
        <end position="152"/>
    </location>
</feature>
<keyword evidence="1" id="KW-0067">ATP-binding</keyword>
<dbReference type="OrthoDB" id="9802811at2"/>
<dbReference type="NCBIfam" id="TIGR01379">
    <property type="entry name" value="thiL"/>
    <property type="match status" value="1"/>
</dbReference>
<keyword evidence="1" id="KW-0479">Metal-binding</keyword>
<comment type="function">
    <text evidence="1">Catalyzes the ATP-dependent phosphorylation of thiamine-monophosphate (TMP) to form thiamine-pyrophosphate (TPP), the active form of vitamin B1.</text>
</comment>
<dbReference type="RefSeq" id="WP_073824451.1">
    <property type="nucleotide sequence ID" value="NZ_MQVS01000006.1"/>
</dbReference>
<evidence type="ECO:0000259" key="3">
    <source>
        <dbReference type="Pfam" id="PF00586"/>
    </source>
</evidence>
<reference evidence="5" key="1">
    <citation type="submission" date="2016-12" db="EMBL/GenBank/DDBJ databases">
        <authorList>
            <person name="Meng X."/>
        </authorList>
    </citation>
    <scope>NUCLEOTIDE SEQUENCE [LARGE SCALE GENOMIC DNA]</scope>
    <source>
        <strain evidence="5">DSM 20732</strain>
    </source>
</reference>
<feature type="binding site" evidence="1">
    <location>
        <position position="88"/>
    </location>
    <ligand>
        <name>Mg(2+)</name>
        <dbReference type="ChEBI" id="CHEBI:18420"/>
        <label>4</label>
    </ligand>
</feature>
<feature type="binding site" evidence="1">
    <location>
        <position position="57"/>
    </location>
    <ligand>
        <name>Mg(2+)</name>
        <dbReference type="ChEBI" id="CHEBI:18420"/>
        <label>4</label>
    </ligand>
</feature>
<dbReference type="EMBL" id="MQVS01000006">
    <property type="protein sequence ID" value="OKL51503.1"/>
    <property type="molecule type" value="Genomic_DNA"/>
</dbReference>
<dbReference type="PIRSF" id="PIRSF005303">
    <property type="entry name" value="Thiam_monoph_kin"/>
    <property type="match status" value="1"/>
</dbReference>
<feature type="binding site" evidence="1">
    <location>
        <position position="310"/>
    </location>
    <ligand>
        <name>substrate</name>
    </ligand>
</feature>
<feature type="binding site" evidence="1">
    <location>
        <position position="88"/>
    </location>
    <ligand>
        <name>Mg(2+)</name>
        <dbReference type="ChEBI" id="CHEBI:18420"/>
        <label>3</label>
    </ligand>
</feature>
<dbReference type="SUPFAM" id="SSF56042">
    <property type="entry name" value="PurM C-terminal domain-like"/>
    <property type="match status" value="1"/>
</dbReference>
<dbReference type="Gene3D" id="3.90.650.10">
    <property type="entry name" value="PurM-like C-terminal domain"/>
    <property type="match status" value="1"/>
</dbReference>
<feature type="binding site" evidence="1">
    <location>
        <position position="254"/>
    </location>
    <ligand>
        <name>Mg(2+)</name>
        <dbReference type="ChEBI" id="CHEBI:18420"/>
        <label>5</label>
    </ligand>
</feature>
<dbReference type="PANTHER" id="PTHR30270">
    <property type="entry name" value="THIAMINE-MONOPHOSPHATE KINASE"/>
    <property type="match status" value="1"/>
</dbReference>
<organism evidence="4 5">
    <name type="scientific">Buchananella hordeovulneris</name>
    <dbReference type="NCBI Taxonomy" id="52770"/>
    <lineage>
        <taxon>Bacteria</taxon>
        <taxon>Bacillati</taxon>
        <taxon>Actinomycetota</taxon>
        <taxon>Actinomycetes</taxon>
        <taxon>Actinomycetales</taxon>
        <taxon>Actinomycetaceae</taxon>
        <taxon>Buchananella</taxon>
    </lineage>
</organism>
<proteinExistence type="inferred from homology"/>
<gene>
    <name evidence="1" type="primary">thiL</name>
    <name evidence="4" type="ORF">BSZ40_06550</name>
</gene>
<dbReference type="UniPathway" id="UPA00060">
    <property type="reaction ID" value="UER00142"/>
</dbReference>
<dbReference type="CDD" id="cd02194">
    <property type="entry name" value="ThiL"/>
    <property type="match status" value="1"/>
</dbReference>
<feature type="binding site" evidence="1">
    <location>
        <position position="253"/>
    </location>
    <ligand>
        <name>ATP</name>
        <dbReference type="ChEBI" id="CHEBI:30616"/>
    </ligand>
</feature>
<keyword evidence="1" id="KW-0460">Magnesium</keyword>
<keyword evidence="1 4" id="KW-0418">Kinase</keyword>
<comment type="pathway">
    <text evidence="1">Cofactor biosynthesis; thiamine diphosphate biosynthesis; thiamine diphosphate from thiamine phosphate: step 1/1.</text>
</comment>
<dbReference type="EC" id="2.7.4.16" evidence="1"/>
<dbReference type="SUPFAM" id="SSF55326">
    <property type="entry name" value="PurM N-terminal domain-like"/>
    <property type="match status" value="1"/>
</dbReference>
<evidence type="ECO:0000256" key="1">
    <source>
        <dbReference type="HAMAP-Rule" id="MF_02128"/>
    </source>
</evidence>
<dbReference type="Gene3D" id="3.30.1330.10">
    <property type="entry name" value="PurM-like, N-terminal domain"/>
    <property type="match status" value="1"/>
</dbReference>
<evidence type="ECO:0000313" key="4">
    <source>
        <dbReference type="EMBL" id="OKL51503.1"/>
    </source>
</evidence>
<comment type="miscellaneous">
    <text evidence="1">Reaction mechanism of ThiL seems to utilize a direct, inline transfer of the gamma-phosphate of ATP to TMP rather than a phosphorylated enzyme intermediate.</text>
</comment>
<feature type="region of interest" description="Disordered" evidence="2">
    <location>
        <begin position="194"/>
        <end position="214"/>
    </location>
</feature>
<feature type="binding site" evidence="1">
    <location>
        <position position="88"/>
    </location>
    <ligand>
        <name>Mg(2+)</name>
        <dbReference type="ChEBI" id="CHEBI:18420"/>
        <label>2</label>
    </ligand>
</feature>
<accession>A0A1Q5PV77</accession>
<dbReference type="InParanoid" id="A0A1Q5PV77"/>
<feature type="binding site" evidence="1">
    <location>
        <position position="43"/>
    </location>
    <ligand>
        <name>Mg(2+)</name>
        <dbReference type="ChEBI" id="CHEBI:18420"/>
        <label>4</label>
    </ligand>
</feature>
<comment type="catalytic activity">
    <reaction evidence="1">
        <text>thiamine phosphate + ATP = thiamine diphosphate + ADP</text>
        <dbReference type="Rhea" id="RHEA:15913"/>
        <dbReference type="ChEBI" id="CHEBI:30616"/>
        <dbReference type="ChEBI" id="CHEBI:37575"/>
        <dbReference type="ChEBI" id="CHEBI:58937"/>
        <dbReference type="ChEBI" id="CHEBI:456216"/>
        <dbReference type="EC" id="2.7.4.16"/>
    </reaction>
</comment>
<dbReference type="Proteomes" id="UP000185612">
    <property type="component" value="Unassembled WGS sequence"/>
</dbReference>
<dbReference type="HAMAP" id="MF_02128">
    <property type="entry name" value="TMP_kinase"/>
    <property type="match status" value="1"/>
</dbReference>
<dbReference type="NCBIfam" id="NF004351">
    <property type="entry name" value="PRK05731.1-4"/>
    <property type="match status" value="1"/>
</dbReference>
<feature type="binding site" evidence="1">
    <location>
        <position position="251"/>
    </location>
    <ligand>
        <name>Mg(2+)</name>
        <dbReference type="ChEBI" id="CHEBI:18420"/>
        <label>3</label>
    </ligand>
</feature>
<dbReference type="PANTHER" id="PTHR30270:SF0">
    <property type="entry name" value="THIAMINE-MONOPHOSPHATE KINASE"/>
    <property type="match status" value="1"/>
</dbReference>
<sequence length="361" mass="36337">MRPAPEVFAPQVRVEQVDEGELIAAFTPLLPRGAHTQLGPGDDCAVVGTPGGNVVVTCDLLVEGRHFWLDVSNPCDIGRRAAAQNLADVAAMGATPTALVCALALPGQLPAQWVVELAYGLGQAAATAGAGVVGGDLTGGSQVAVSITAFGQLAGRAAVTRAGAQPGDVVALAGTVGMSAAGYEVARHLRARPTADAGQTGAGQRQAAPHLSRSDELPTAVAACLEIFRAPQPPLSAGPAAARAGATAMLDVSDGLLRDAGRLARASGVAVALTEATTWLPAVTATLQASAAWLGHGEETVRRWLLTGGEDHGLLACFPPGVALPAPFVPIGRVVDGPRGQVRAPGPQLASAGWDHFAPVP</sequence>
<keyword evidence="1" id="KW-0808">Transferase</keyword>
<feature type="compositionally biased region" description="Low complexity" evidence="2">
    <location>
        <begin position="195"/>
        <end position="208"/>
    </location>
</feature>
<dbReference type="InterPro" id="IPR016188">
    <property type="entry name" value="PurM-like_N"/>
</dbReference>
<protein>
    <recommendedName>
        <fullName evidence="1">Thiamine-monophosphate kinase</fullName>
        <shortName evidence="1">TMP kinase</shortName>
        <shortName evidence="1">Thiamine-phosphate kinase</shortName>
        <ecNumber evidence="1">2.7.4.16</ecNumber>
    </recommendedName>
</protein>
<feature type="binding site" evidence="1">
    <location>
        <position position="43"/>
    </location>
    <ligand>
        <name>Mg(2+)</name>
        <dbReference type="ChEBI" id="CHEBI:18420"/>
        <label>3</label>
    </ligand>
</feature>
<evidence type="ECO:0000313" key="5">
    <source>
        <dbReference type="Proteomes" id="UP000185612"/>
    </source>
</evidence>
<evidence type="ECO:0000256" key="2">
    <source>
        <dbReference type="SAM" id="MobiDB-lite"/>
    </source>
</evidence>
<feature type="binding site" evidence="1">
    <location>
        <position position="66"/>
    </location>
    <ligand>
        <name>substrate</name>
    </ligand>
</feature>
<dbReference type="AlphaFoldDB" id="A0A1Q5PV77"/>
<keyword evidence="1" id="KW-0547">Nucleotide-binding</keyword>
<dbReference type="InterPro" id="IPR036921">
    <property type="entry name" value="PurM-like_N_sf"/>
</dbReference>
<dbReference type="Pfam" id="PF00586">
    <property type="entry name" value="AIRS"/>
    <property type="match status" value="1"/>
</dbReference>
<dbReference type="InterPro" id="IPR036676">
    <property type="entry name" value="PurM-like_C_sf"/>
</dbReference>
<feature type="binding site" evidence="1">
    <location>
        <position position="59"/>
    </location>
    <ligand>
        <name>Mg(2+)</name>
        <dbReference type="ChEBI" id="CHEBI:18420"/>
        <label>1</label>
    </ligand>
</feature>
<dbReference type="InterPro" id="IPR006283">
    <property type="entry name" value="ThiL-like"/>
</dbReference>
<dbReference type="GO" id="GO:0000287">
    <property type="term" value="F:magnesium ion binding"/>
    <property type="evidence" value="ECO:0007669"/>
    <property type="project" value="UniProtKB-UniRule"/>
</dbReference>
<comment type="similarity">
    <text evidence="1">Belongs to the thiamine-monophosphate kinase family.</text>
</comment>
<dbReference type="GO" id="GO:0009228">
    <property type="term" value="P:thiamine biosynthetic process"/>
    <property type="evidence" value="ECO:0007669"/>
    <property type="project" value="UniProtKB-KW"/>
</dbReference>
<name>A0A1Q5PV77_9ACTO</name>
<dbReference type="GO" id="GO:0009030">
    <property type="term" value="F:thiamine-phosphate kinase activity"/>
    <property type="evidence" value="ECO:0007669"/>
    <property type="project" value="UniProtKB-UniRule"/>
</dbReference>
<feature type="binding site" evidence="1">
    <location>
        <position position="59"/>
    </location>
    <ligand>
        <name>Mg(2+)</name>
        <dbReference type="ChEBI" id="CHEBI:18420"/>
        <label>2</label>
    </ligand>
</feature>
<feature type="binding site" evidence="1">
    <location>
        <position position="136"/>
    </location>
    <ligand>
        <name>Mg(2+)</name>
        <dbReference type="ChEBI" id="CHEBI:18420"/>
        <label>1</label>
    </ligand>
</feature>
<dbReference type="STRING" id="52770.BSZ40_06550"/>